<evidence type="ECO:0000313" key="3">
    <source>
        <dbReference type="Proteomes" id="UP000012128"/>
    </source>
</evidence>
<feature type="transmembrane region" description="Helical" evidence="1">
    <location>
        <begin position="98"/>
        <end position="117"/>
    </location>
</feature>
<gene>
    <name evidence="2" type="ORF">LEP1GSC037_0051</name>
</gene>
<organism evidence="2 3">
    <name type="scientific">Leptospira interrogans str. 2006001854</name>
    <dbReference type="NCBI Taxonomy" id="1001590"/>
    <lineage>
        <taxon>Bacteria</taxon>
        <taxon>Pseudomonadati</taxon>
        <taxon>Spirochaetota</taxon>
        <taxon>Spirochaetia</taxon>
        <taxon>Leptospirales</taxon>
        <taxon>Leptospiraceae</taxon>
        <taxon>Leptospira</taxon>
    </lineage>
</organism>
<dbReference type="Proteomes" id="UP000012128">
    <property type="component" value="Unassembled WGS sequence"/>
</dbReference>
<evidence type="ECO:0000313" key="2">
    <source>
        <dbReference type="EMBL" id="EMM84469.1"/>
    </source>
</evidence>
<name>M6GPM2_LEPIR</name>
<evidence type="ECO:0000256" key="1">
    <source>
        <dbReference type="SAM" id="Phobius"/>
    </source>
</evidence>
<protein>
    <submittedName>
        <fullName evidence="2">Uncharacterized protein</fullName>
    </submittedName>
</protein>
<reference evidence="2 3" key="1">
    <citation type="submission" date="2013-01" db="EMBL/GenBank/DDBJ databases">
        <authorList>
            <person name="Harkins D.M."/>
            <person name="Durkin A.S."/>
            <person name="Brinkac L.M."/>
            <person name="Haft D.H."/>
            <person name="Selengut J.D."/>
            <person name="Sanka R."/>
            <person name="DePew J."/>
            <person name="Purushe J."/>
            <person name="Hospenthal D.R."/>
            <person name="Murray C.K."/>
            <person name="Pimentel G."/>
            <person name="Wasfy M."/>
            <person name="Parker T."/>
            <person name="Miller R.S."/>
            <person name="Vinetz J.M."/>
            <person name="Sutton G.G."/>
            <person name="Nierman W.C."/>
            <person name="Fouts D.E."/>
        </authorList>
    </citation>
    <scope>NUCLEOTIDE SEQUENCE [LARGE SCALE GENOMIC DNA]</scope>
    <source>
        <strain evidence="2 3">2006001854</strain>
    </source>
</reference>
<sequence>MILAELREDLFRVSFSGVESMLIPDLKFGGYAEPGGFNKGRISFLLIEELSRSENAVNRIEIGSSPFIGYYYATPENSYGFLKGILILKPGNDGLFSYFYQGFLILLFLIDFMIRILRIKRNFSLIRKEKKFKKSLVRFLKESMHFKPLNKKQ</sequence>
<proteinExistence type="predicted"/>
<comment type="caution">
    <text evidence="2">The sequence shown here is derived from an EMBL/GenBank/DDBJ whole genome shotgun (WGS) entry which is preliminary data.</text>
</comment>
<keyword evidence="1" id="KW-1133">Transmembrane helix</keyword>
<keyword evidence="1" id="KW-0472">Membrane</keyword>
<dbReference type="EMBL" id="AFLW02000009">
    <property type="protein sequence ID" value="EMM84469.1"/>
    <property type="molecule type" value="Genomic_DNA"/>
</dbReference>
<accession>M6GPM2</accession>
<dbReference type="AlphaFoldDB" id="M6GPM2"/>
<keyword evidence="1" id="KW-0812">Transmembrane</keyword>